<reference evidence="2" key="1">
    <citation type="journal article" date="2023" name="G3 (Bethesda)">
        <title>Genome assembly and association tests identify interacting loci associated with vigor, precocity, and sex in interspecific pistachio rootstocks.</title>
        <authorList>
            <person name="Palmer W."/>
            <person name="Jacygrad E."/>
            <person name="Sagayaradj S."/>
            <person name="Cavanaugh K."/>
            <person name="Han R."/>
            <person name="Bertier L."/>
            <person name="Beede B."/>
            <person name="Kafkas S."/>
            <person name="Golino D."/>
            <person name="Preece J."/>
            <person name="Michelmore R."/>
        </authorList>
    </citation>
    <scope>NUCLEOTIDE SEQUENCE [LARGE SCALE GENOMIC DNA]</scope>
</reference>
<comment type="caution">
    <text evidence="1">The sequence shown here is derived from an EMBL/GenBank/DDBJ whole genome shotgun (WGS) entry which is preliminary data.</text>
</comment>
<dbReference type="EMBL" id="CM047736">
    <property type="protein sequence ID" value="KAJ0052919.1"/>
    <property type="molecule type" value="Genomic_DNA"/>
</dbReference>
<evidence type="ECO:0000313" key="2">
    <source>
        <dbReference type="Proteomes" id="UP001163603"/>
    </source>
</evidence>
<sequence>MIFNETLRLYPTAVKLTRQTSRKAEVKLGNMEIPAGTQLYLALTVVHHDPDKWGEDASNFNPLRFNEPIKGLASFFPFGLGPRICTQYGAAILFSRIQN</sequence>
<name>A0ACC0ZL73_9ROSI</name>
<gene>
    <name evidence="1" type="ORF">Pint_02853</name>
</gene>
<keyword evidence="2" id="KW-1185">Reference proteome</keyword>
<protein>
    <submittedName>
        <fullName evidence="1">Uncharacterized protein</fullName>
    </submittedName>
</protein>
<accession>A0ACC0ZL73</accession>
<evidence type="ECO:0000313" key="1">
    <source>
        <dbReference type="EMBL" id="KAJ0052919.1"/>
    </source>
</evidence>
<dbReference type="Proteomes" id="UP001163603">
    <property type="component" value="Chromosome 1"/>
</dbReference>
<proteinExistence type="predicted"/>
<organism evidence="1 2">
    <name type="scientific">Pistacia integerrima</name>
    <dbReference type="NCBI Taxonomy" id="434235"/>
    <lineage>
        <taxon>Eukaryota</taxon>
        <taxon>Viridiplantae</taxon>
        <taxon>Streptophyta</taxon>
        <taxon>Embryophyta</taxon>
        <taxon>Tracheophyta</taxon>
        <taxon>Spermatophyta</taxon>
        <taxon>Magnoliopsida</taxon>
        <taxon>eudicotyledons</taxon>
        <taxon>Gunneridae</taxon>
        <taxon>Pentapetalae</taxon>
        <taxon>rosids</taxon>
        <taxon>malvids</taxon>
        <taxon>Sapindales</taxon>
        <taxon>Anacardiaceae</taxon>
        <taxon>Pistacia</taxon>
    </lineage>
</organism>